<dbReference type="EMBL" id="FNBZ01000001">
    <property type="protein sequence ID" value="SDF49270.1"/>
    <property type="molecule type" value="Genomic_DNA"/>
</dbReference>
<dbReference type="RefSeq" id="WP_061965578.1">
    <property type="nucleotide sequence ID" value="NZ_FNBZ01000001.1"/>
</dbReference>
<name>A0ABY0NHK7_9HYPH</name>
<dbReference type="PANTHER" id="PTHR43597:SF5">
    <property type="entry name" value="SUFE-LIKE PROTEIN 2, CHLOROPLASTIC"/>
    <property type="match status" value="1"/>
</dbReference>
<accession>A0ABY0NHK7</accession>
<sequence length="142" mass="15513">MTTSLDDIVANFELLDEWDDRYRYLIELGKGLEPLPEEAHVDANKVRGCASQVWLVAHRDGGSGPQTRLRFVGDSDAHIVRGLVALALAIFSGREAAEILATDAFAIYERLGLAAHLTPQRSNGVRAMIDRIKRDAQAAAAT</sequence>
<dbReference type="SUPFAM" id="SSF82649">
    <property type="entry name" value="SufE/NifU"/>
    <property type="match status" value="1"/>
</dbReference>
<protein>
    <submittedName>
        <fullName evidence="3">Cysteine desulfuration protein SufE</fullName>
    </submittedName>
</protein>
<organism evidence="3 4">
    <name type="scientific">Bosea robiniae</name>
    <dbReference type="NCBI Taxonomy" id="1036780"/>
    <lineage>
        <taxon>Bacteria</taxon>
        <taxon>Pseudomonadati</taxon>
        <taxon>Pseudomonadota</taxon>
        <taxon>Alphaproteobacteria</taxon>
        <taxon>Hyphomicrobiales</taxon>
        <taxon>Boseaceae</taxon>
        <taxon>Bosea</taxon>
    </lineage>
</organism>
<proteinExistence type="inferred from homology"/>
<keyword evidence="4" id="KW-1185">Reference proteome</keyword>
<evidence type="ECO:0000313" key="3">
    <source>
        <dbReference type="EMBL" id="SDF49270.1"/>
    </source>
</evidence>
<evidence type="ECO:0000256" key="1">
    <source>
        <dbReference type="ARBA" id="ARBA00010282"/>
    </source>
</evidence>
<evidence type="ECO:0000313" key="4">
    <source>
        <dbReference type="Proteomes" id="UP000199468"/>
    </source>
</evidence>
<dbReference type="PANTHER" id="PTHR43597">
    <property type="entry name" value="SULFUR ACCEPTOR PROTEIN CSDE"/>
    <property type="match status" value="1"/>
</dbReference>
<comment type="similarity">
    <text evidence="1">Belongs to the SufE family.</text>
</comment>
<comment type="caution">
    <text evidence="3">The sequence shown here is derived from an EMBL/GenBank/DDBJ whole genome shotgun (WGS) entry which is preliminary data.</text>
</comment>
<dbReference type="InterPro" id="IPR003808">
    <property type="entry name" value="Fe-S_metab-assoc_dom"/>
</dbReference>
<feature type="domain" description="Fe-S metabolism associated" evidence="2">
    <location>
        <begin position="10"/>
        <end position="134"/>
    </location>
</feature>
<evidence type="ECO:0000259" key="2">
    <source>
        <dbReference type="Pfam" id="PF02657"/>
    </source>
</evidence>
<dbReference type="Proteomes" id="UP000199468">
    <property type="component" value="Unassembled WGS sequence"/>
</dbReference>
<gene>
    <name evidence="3" type="ORF">SAMN05421844_101745</name>
</gene>
<dbReference type="Gene3D" id="3.90.1010.10">
    <property type="match status" value="1"/>
</dbReference>
<reference evidence="3 4" key="1">
    <citation type="submission" date="2016-10" db="EMBL/GenBank/DDBJ databases">
        <authorList>
            <person name="Varghese N."/>
            <person name="Submissions S."/>
        </authorList>
    </citation>
    <scope>NUCLEOTIDE SEQUENCE [LARGE SCALE GENOMIC DNA]</scope>
    <source>
        <strain evidence="3 4">DSM 26672</strain>
    </source>
</reference>
<dbReference type="Pfam" id="PF02657">
    <property type="entry name" value="SufE"/>
    <property type="match status" value="1"/>
</dbReference>